<dbReference type="Pfam" id="PF12762">
    <property type="entry name" value="DDE_Tnp_IS1595"/>
    <property type="match status" value="1"/>
</dbReference>
<dbReference type="AlphaFoldDB" id="A0A913WXL5"/>
<dbReference type="InterPro" id="IPR024445">
    <property type="entry name" value="Tnp_ISXO2-like"/>
</dbReference>
<dbReference type="GeneID" id="110234605"/>
<dbReference type="SMART" id="SM01126">
    <property type="entry name" value="DDE_Tnp_IS1595"/>
    <property type="match status" value="1"/>
</dbReference>
<protein>
    <recommendedName>
        <fullName evidence="1">ISXO2-like transposase domain-containing protein</fullName>
    </recommendedName>
</protein>
<dbReference type="RefSeq" id="XP_020895651.1">
    <property type="nucleotide sequence ID" value="XM_021039992.2"/>
</dbReference>
<organism evidence="2 3">
    <name type="scientific">Exaiptasia diaphana</name>
    <name type="common">Tropical sea anemone</name>
    <name type="synonym">Aiptasia pulchella</name>
    <dbReference type="NCBI Taxonomy" id="2652724"/>
    <lineage>
        <taxon>Eukaryota</taxon>
        <taxon>Metazoa</taxon>
        <taxon>Cnidaria</taxon>
        <taxon>Anthozoa</taxon>
        <taxon>Hexacorallia</taxon>
        <taxon>Actiniaria</taxon>
        <taxon>Aiptasiidae</taxon>
        <taxon>Exaiptasia</taxon>
    </lineage>
</organism>
<dbReference type="OrthoDB" id="5984690at2759"/>
<keyword evidence="3" id="KW-1185">Reference proteome</keyword>
<dbReference type="KEGG" id="epa:110234605"/>
<evidence type="ECO:0000313" key="2">
    <source>
        <dbReference type="EnsemblMetazoa" id="XP_020895651.1"/>
    </source>
</evidence>
<dbReference type="EnsemblMetazoa" id="XM_021039992.2">
    <property type="protein sequence ID" value="XP_020895651.1"/>
    <property type="gene ID" value="LOC110234605"/>
</dbReference>
<name>A0A913WXL5_EXADI</name>
<evidence type="ECO:0000259" key="1">
    <source>
        <dbReference type="SMART" id="SM01126"/>
    </source>
</evidence>
<sequence>MNWVPCIDRSDGFGWECRKSINGKKHRVEKSVREGSWFEKANLTIEETIKFIYWWTRGMKQNQIKEELGLSPNTAVDWDMFCREVCEVTITEKSEVLGGPGKIVHIDESKIGKRKYHRGHMVEGQWVFGGIDEDSRMCFIVAVENRTEETLLALIKKWIKPGTLIVSDCWKGYINLEKHGYEHRTVKPFKRICK</sequence>
<dbReference type="InterPro" id="IPR053164">
    <property type="entry name" value="IS1016-like_transposase"/>
</dbReference>
<reference evidence="2" key="1">
    <citation type="submission" date="2022-11" db="UniProtKB">
        <authorList>
            <consortium name="EnsemblMetazoa"/>
        </authorList>
    </citation>
    <scope>IDENTIFICATION</scope>
</reference>
<dbReference type="Proteomes" id="UP000887567">
    <property type="component" value="Unplaced"/>
</dbReference>
<dbReference type="PANTHER" id="PTHR47163">
    <property type="entry name" value="DDE_TNP_IS1595 DOMAIN-CONTAINING PROTEIN"/>
    <property type="match status" value="1"/>
</dbReference>
<dbReference type="PANTHER" id="PTHR47163:SF2">
    <property type="entry name" value="SI:DKEY-17M8.2"/>
    <property type="match status" value="1"/>
</dbReference>
<dbReference type="OMA" id="RELFCHY"/>
<proteinExistence type="predicted"/>
<feature type="domain" description="ISXO2-like transposase" evidence="1">
    <location>
        <begin position="96"/>
        <end position="194"/>
    </location>
</feature>
<evidence type="ECO:0000313" key="3">
    <source>
        <dbReference type="Proteomes" id="UP000887567"/>
    </source>
</evidence>
<accession>A0A913WXL5</accession>